<dbReference type="Proteomes" id="UP000003980">
    <property type="component" value="Unassembled WGS sequence"/>
</dbReference>
<evidence type="ECO:0000313" key="3">
    <source>
        <dbReference type="EMBL" id="EHP69496.1"/>
    </source>
</evidence>
<name>H2C6R9_9CREN</name>
<keyword evidence="4" id="KW-1185">Reference proteome</keyword>
<sequence>MGGKRKKRTKIVRPKPKLPKAFECPRCGRISISVEFDEASDGTKVAEIKCGSCGLNAEIEVPSVFDEANAYGRFIDLYLEGKLKIKEEKEDTSDEHNEPEGEGSELSSETN</sequence>
<dbReference type="STRING" id="671065.MetMK1DRAFT_00022600"/>
<dbReference type="RefSeq" id="WP_009073616.1">
    <property type="nucleotide sequence ID" value="NZ_JH597768.1"/>
</dbReference>
<dbReference type="eggNOG" id="arCOG04136">
    <property type="taxonomic scope" value="Archaea"/>
</dbReference>
<dbReference type="InterPro" id="IPR007808">
    <property type="entry name" value="Elf1"/>
</dbReference>
<dbReference type="OrthoDB" id="15334at2157"/>
<dbReference type="NCBIfam" id="NF011482">
    <property type="entry name" value="PRK14892.1"/>
    <property type="match status" value="1"/>
</dbReference>
<protein>
    <submittedName>
        <fullName evidence="3">Putative Zn ribbon-containing protein</fullName>
    </submittedName>
</protein>
<dbReference type="InterPro" id="IPR038567">
    <property type="entry name" value="T_Elf1_sf"/>
</dbReference>
<dbReference type="EMBL" id="JH597768">
    <property type="protein sequence ID" value="EHP69496.1"/>
    <property type="molecule type" value="Genomic_DNA"/>
</dbReference>
<feature type="region of interest" description="Disordered" evidence="2">
    <location>
        <begin position="87"/>
        <end position="111"/>
    </location>
</feature>
<proteinExistence type="predicted"/>
<accession>H2C6R9</accession>
<dbReference type="Pfam" id="PF05129">
    <property type="entry name" value="Zn_ribbon_Elf1"/>
    <property type="match status" value="1"/>
</dbReference>
<dbReference type="AlphaFoldDB" id="H2C6R9"/>
<organism evidence="3 4">
    <name type="scientific">Metallosphaera yellowstonensis MK1</name>
    <dbReference type="NCBI Taxonomy" id="671065"/>
    <lineage>
        <taxon>Archaea</taxon>
        <taxon>Thermoproteota</taxon>
        <taxon>Thermoprotei</taxon>
        <taxon>Sulfolobales</taxon>
        <taxon>Sulfolobaceae</taxon>
        <taxon>Metallosphaera</taxon>
    </lineage>
</organism>
<dbReference type="HOGENOM" id="CLU_165872_0_0_2"/>
<dbReference type="SUPFAM" id="SSF57783">
    <property type="entry name" value="Zinc beta-ribbon"/>
    <property type="match status" value="1"/>
</dbReference>
<evidence type="ECO:0000313" key="4">
    <source>
        <dbReference type="Proteomes" id="UP000003980"/>
    </source>
</evidence>
<gene>
    <name evidence="3" type="ORF">MetMK1DRAFT_00022600</name>
</gene>
<reference evidence="3 4" key="1">
    <citation type="submission" date="2012-01" db="EMBL/GenBank/DDBJ databases">
        <title>Improved High-Quality Draft sequence of Metallosphaera yellowstonensis MK1.</title>
        <authorList>
            <consortium name="US DOE Joint Genome Institute"/>
            <person name="Lucas S."/>
            <person name="Han J."/>
            <person name="Cheng J.-F."/>
            <person name="Goodwin L."/>
            <person name="Pitluck S."/>
            <person name="Peters L."/>
            <person name="Teshima H."/>
            <person name="Detter J.C."/>
            <person name="Han C."/>
            <person name="Tapia R."/>
            <person name="Land M."/>
            <person name="Hauser L."/>
            <person name="Kyrpides N."/>
            <person name="Kozubal M."/>
            <person name="Macur R.E."/>
            <person name="Jay Z."/>
            <person name="Inskeep W."/>
            <person name="Woyke T."/>
        </authorList>
    </citation>
    <scope>NUCLEOTIDE SEQUENCE [LARGE SCALE GENOMIC DNA]</scope>
    <source>
        <strain evidence="3 4">MK1</strain>
    </source>
</reference>
<evidence type="ECO:0000256" key="1">
    <source>
        <dbReference type="ARBA" id="ARBA00022833"/>
    </source>
</evidence>
<keyword evidence="1" id="KW-0862">Zinc</keyword>
<feature type="compositionally biased region" description="Basic and acidic residues" evidence="2">
    <location>
        <begin position="87"/>
        <end position="99"/>
    </location>
</feature>
<evidence type="ECO:0000256" key="2">
    <source>
        <dbReference type="SAM" id="MobiDB-lite"/>
    </source>
</evidence>
<dbReference type="Gene3D" id="2.20.25.190">
    <property type="match status" value="1"/>
</dbReference>